<evidence type="ECO:0000256" key="7">
    <source>
        <dbReference type="SAM" id="SignalP"/>
    </source>
</evidence>
<evidence type="ECO:0000313" key="9">
    <source>
        <dbReference type="EMBL" id="JAP83969.1"/>
    </source>
</evidence>
<dbReference type="GO" id="GO:0004222">
    <property type="term" value="F:metalloendopeptidase activity"/>
    <property type="evidence" value="ECO:0007669"/>
    <property type="project" value="InterPro"/>
</dbReference>
<dbReference type="EMBL" id="GEDV01004588">
    <property type="protein sequence ID" value="JAP83969.1"/>
    <property type="molecule type" value="Transcribed_RNA"/>
</dbReference>
<dbReference type="CDD" id="cd04272">
    <property type="entry name" value="ZnMc_salivary_gland_MPs"/>
    <property type="match status" value="1"/>
</dbReference>
<dbReference type="Pfam" id="PF01421">
    <property type="entry name" value="Reprolysin"/>
    <property type="match status" value="1"/>
</dbReference>
<evidence type="ECO:0000256" key="3">
    <source>
        <dbReference type="ARBA" id="ARBA00022833"/>
    </source>
</evidence>
<dbReference type="Gene3D" id="3.40.390.10">
    <property type="entry name" value="Collagenase (Catalytic Domain)"/>
    <property type="match status" value="1"/>
</dbReference>
<feature type="domain" description="Peptidase M12B" evidence="8">
    <location>
        <begin position="182"/>
        <end position="383"/>
    </location>
</feature>
<evidence type="ECO:0000256" key="4">
    <source>
        <dbReference type="ARBA" id="ARBA00023049"/>
    </source>
</evidence>
<evidence type="ECO:0000256" key="5">
    <source>
        <dbReference type="PROSITE-ProRule" id="PRU00276"/>
    </source>
</evidence>
<dbReference type="GO" id="GO:0046872">
    <property type="term" value="F:metal ion binding"/>
    <property type="evidence" value="ECO:0007669"/>
    <property type="project" value="UniProtKB-KW"/>
</dbReference>
<feature type="signal peptide" evidence="7">
    <location>
        <begin position="1"/>
        <end position="16"/>
    </location>
</feature>
<evidence type="ECO:0000256" key="6">
    <source>
        <dbReference type="SAM" id="MobiDB-lite"/>
    </source>
</evidence>
<reference evidence="9" key="1">
    <citation type="journal article" date="2016" name="Ticks Tick Borne Dis.">
        <title>De novo assembly and annotation of the salivary gland transcriptome of Rhipicephalus appendiculatus male and female ticks during blood feeding.</title>
        <authorList>
            <person name="de Castro M.H."/>
            <person name="de Klerk D."/>
            <person name="Pienaar R."/>
            <person name="Latif A.A."/>
            <person name="Rees D.J."/>
            <person name="Mans B.J."/>
        </authorList>
    </citation>
    <scope>NUCLEOTIDE SEQUENCE</scope>
    <source>
        <tissue evidence="9">Salivary glands</tissue>
    </source>
</reference>
<proteinExistence type="predicted"/>
<feature type="binding site" evidence="5">
    <location>
        <position position="328"/>
    </location>
    <ligand>
        <name>Zn(2+)</name>
        <dbReference type="ChEBI" id="CHEBI:29105"/>
        <note>catalytic</note>
    </ligand>
</feature>
<dbReference type="AlphaFoldDB" id="A0A131YXN8"/>
<dbReference type="PROSITE" id="PS50215">
    <property type="entry name" value="ADAM_MEPRO"/>
    <property type="match status" value="1"/>
</dbReference>
<keyword evidence="7" id="KW-0732">Signal</keyword>
<dbReference type="PANTHER" id="PTHR11905:SF159">
    <property type="entry name" value="ADAM METALLOPROTEASE"/>
    <property type="match status" value="1"/>
</dbReference>
<name>A0A131YXN8_RHIAP</name>
<feature type="binding site" evidence="5">
    <location>
        <position position="338"/>
    </location>
    <ligand>
        <name>Zn(2+)</name>
        <dbReference type="ChEBI" id="CHEBI:29105"/>
        <note>catalytic</note>
    </ligand>
</feature>
<dbReference type="GO" id="GO:0006509">
    <property type="term" value="P:membrane protein ectodomain proteolysis"/>
    <property type="evidence" value="ECO:0007669"/>
    <property type="project" value="TreeGrafter"/>
</dbReference>
<keyword evidence="4" id="KW-0482">Metalloprotease</keyword>
<organism evidence="9">
    <name type="scientific">Rhipicephalus appendiculatus</name>
    <name type="common">Brown ear tick</name>
    <dbReference type="NCBI Taxonomy" id="34631"/>
    <lineage>
        <taxon>Eukaryota</taxon>
        <taxon>Metazoa</taxon>
        <taxon>Ecdysozoa</taxon>
        <taxon>Arthropoda</taxon>
        <taxon>Chelicerata</taxon>
        <taxon>Arachnida</taxon>
        <taxon>Acari</taxon>
        <taxon>Parasitiformes</taxon>
        <taxon>Ixodida</taxon>
        <taxon>Ixodoidea</taxon>
        <taxon>Ixodidae</taxon>
        <taxon>Rhipicephalinae</taxon>
        <taxon>Rhipicephalus</taxon>
        <taxon>Rhipicephalus</taxon>
    </lineage>
</organism>
<feature type="chain" id="PRO_5007286224" evidence="7">
    <location>
        <begin position="17"/>
        <end position="478"/>
    </location>
</feature>
<dbReference type="SUPFAM" id="SSF55486">
    <property type="entry name" value="Metalloproteases ('zincins'), catalytic domain"/>
    <property type="match status" value="1"/>
</dbReference>
<dbReference type="InterPro" id="IPR024079">
    <property type="entry name" value="MetalloPept_cat_dom_sf"/>
</dbReference>
<evidence type="ECO:0000256" key="2">
    <source>
        <dbReference type="ARBA" id="ARBA00022801"/>
    </source>
</evidence>
<keyword evidence="2" id="KW-0378">Hydrolase</keyword>
<keyword evidence="5" id="KW-0479">Metal-binding</keyword>
<sequence length="478" mass="54778">MRIFIIILQFALYSDAEKDVFVYPTILQERSTETNLVLRLNDKFTLNLERSSVLADKLLFVTTSDEVSHLEEVDTSAIQKTLYHDTRYQSSVRVQQRDDAVKVEGIINDKLRIKPVPEGERSMEGQILHKIYEVNDVNEGAPIMEQEPRSSYRGANGDPNPISGINGTSSRRLEERRNGDVFEVELHIISDRKHQSNFDRNEDLIGYMAVFMNAANLRYLDMRSPRVRFLLVGITRRKERPFAPDNQGTTDTGETLTKLQAYEAEKRVPGKHDALLLVTGLDLVKVQNGQLQRGIAGRAFMAAVCSSHGVGVAEDTATTYMGVNTVAHELAHILGSDHDTTPRCPWKDGYLMSYVDGGLRKYRLSECSEDSIREVYRGLNEECKRVLTNVNYMTRHREYPGETVRVKYYCRKRIFFYTKGQKVKAFALKGKEDAQKCKMQCCYWHGNMRTCWPTPMLERMQCLEGMTCKRGVCGKHEW</sequence>
<comment type="caution">
    <text evidence="5">Lacks conserved residue(s) required for the propagation of feature annotation.</text>
</comment>
<evidence type="ECO:0000259" key="8">
    <source>
        <dbReference type="PROSITE" id="PS50215"/>
    </source>
</evidence>
<evidence type="ECO:0000256" key="1">
    <source>
        <dbReference type="ARBA" id="ARBA00022670"/>
    </source>
</evidence>
<keyword evidence="3 5" id="KW-0862">Zinc</keyword>
<feature type="binding site" evidence="5">
    <location>
        <position position="332"/>
    </location>
    <ligand>
        <name>Zn(2+)</name>
        <dbReference type="ChEBI" id="CHEBI:29105"/>
        <note>catalytic</note>
    </ligand>
</feature>
<dbReference type="PANTHER" id="PTHR11905">
    <property type="entry name" value="ADAM A DISINTEGRIN AND METALLOPROTEASE DOMAIN"/>
    <property type="match status" value="1"/>
</dbReference>
<protein>
    <submittedName>
        <fullName evidence="9">Reprolysin</fullName>
    </submittedName>
</protein>
<accession>A0A131YXN8</accession>
<feature type="active site" evidence="5">
    <location>
        <position position="329"/>
    </location>
</feature>
<dbReference type="InterPro" id="IPR034030">
    <property type="entry name" value="ZnMc_salivary_gland_MPs"/>
</dbReference>
<keyword evidence="1" id="KW-0645">Protease</keyword>
<feature type="region of interest" description="Disordered" evidence="6">
    <location>
        <begin position="148"/>
        <end position="176"/>
    </location>
</feature>
<dbReference type="InterPro" id="IPR001590">
    <property type="entry name" value="Peptidase_M12B"/>
</dbReference>